<dbReference type="Proteomes" id="UP000828390">
    <property type="component" value="Unassembled WGS sequence"/>
</dbReference>
<sequence>MEHSWLPSVTLNYDNHVVYTLHLQVRYWFVEWGPTLSYRWTVRAKESLLL</sequence>
<comment type="caution">
    <text evidence="1">The sequence shown here is derived from an EMBL/GenBank/DDBJ whole genome shotgun (WGS) entry which is preliminary data.</text>
</comment>
<evidence type="ECO:0000313" key="1">
    <source>
        <dbReference type="EMBL" id="KAH3851887.1"/>
    </source>
</evidence>
<dbReference type="AlphaFoldDB" id="A0A9D4L4N3"/>
<name>A0A9D4L4N3_DREPO</name>
<organism evidence="1 2">
    <name type="scientific">Dreissena polymorpha</name>
    <name type="common">Zebra mussel</name>
    <name type="synonym">Mytilus polymorpha</name>
    <dbReference type="NCBI Taxonomy" id="45954"/>
    <lineage>
        <taxon>Eukaryota</taxon>
        <taxon>Metazoa</taxon>
        <taxon>Spiralia</taxon>
        <taxon>Lophotrochozoa</taxon>
        <taxon>Mollusca</taxon>
        <taxon>Bivalvia</taxon>
        <taxon>Autobranchia</taxon>
        <taxon>Heteroconchia</taxon>
        <taxon>Euheterodonta</taxon>
        <taxon>Imparidentia</taxon>
        <taxon>Neoheterodontei</taxon>
        <taxon>Myida</taxon>
        <taxon>Dreissenoidea</taxon>
        <taxon>Dreissenidae</taxon>
        <taxon>Dreissena</taxon>
    </lineage>
</organism>
<accession>A0A9D4L4N3</accession>
<protein>
    <submittedName>
        <fullName evidence="1">Uncharacterized protein</fullName>
    </submittedName>
</protein>
<keyword evidence="2" id="KW-1185">Reference proteome</keyword>
<evidence type="ECO:0000313" key="2">
    <source>
        <dbReference type="Proteomes" id="UP000828390"/>
    </source>
</evidence>
<reference evidence="1" key="2">
    <citation type="submission" date="2020-11" db="EMBL/GenBank/DDBJ databases">
        <authorList>
            <person name="McCartney M.A."/>
            <person name="Auch B."/>
            <person name="Kono T."/>
            <person name="Mallez S."/>
            <person name="Becker A."/>
            <person name="Gohl D.M."/>
            <person name="Silverstein K.A.T."/>
            <person name="Koren S."/>
            <person name="Bechman K.B."/>
            <person name="Herman A."/>
            <person name="Abrahante J.E."/>
            <person name="Garbe J."/>
        </authorList>
    </citation>
    <scope>NUCLEOTIDE SEQUENCE</scope>
    <source>
        <strain evidence="1">Duluth1</strain>
        <tissue evidence="1">Whole animal</tissue>
    </source>
</reference>
<gene>
    <name evidence="1" type="ORF">DPMN_094374</name>
</gene>
<proteinExistence type="predicted"/>
<dbReference type="EMBL" id="JAIWYP010000003">
    <property type="protein sequence ID" value="KAH3851887.1"/>
    <property type="molecule type" value="Genomic_DNA"/>
</dbReference>
<reference evidence="1" key="1">
    <citation type="journal article" date="2019" name="bioRxiv">
        <title>The Genome of the Zebra Mussel, Dreissena polymorpha: A Resource for Invasive Species Research.</title>
        <authorList>
            <person name="McCartney M.A."/>
            <person name="Auch B."/>
            <person name="Kono T."/>
            <person name="Mallez S."/>
            <person name="Zhang Y."/>
            <person name="Obille A."/>
            <person name="Becker A."/>
            <person name="Abrahante J.E."/>
            <person name="Garbe J."/>
            <person name="Badalamenti J.P."/>
            <person name="Herman A."/>
            <person name="Mangelson H."/>
            <person name="Liachko I."/>
            <person name="Sullivan S."/>
            <person name="Sone E.D."/>
            <person name="Koren S."/>
            <person name="Silverstein K.A.T."/>
            <person name="Beckman K.B."/>
            <person name="Gohl D.M."/>
        </authorList>
    </citation>
    <scope>NUCLEOTIDE SEQUENCE</scope>
    <source>
        <strain evidence="1">Duluth1</strain>
        <tissue evidence="1">Whole animal</tissue>
    </source>
</reference>